<gene>
    <name evidence="1" type="ORF">DC487_00810</name>
</gene>
<dbReference type="InterPro" id="IPR036102">
    <property type="entry name" value="OsmC/Ohrsf"/>
</dbReference>
<organism evidence="1 2">
    <name type="scientific">Sphingobacterium corticibacter</name>
    <dbReference type="NCBI Taxonomy" id="2171749"/>
    <lineage>
        <taxon>Bacteria</taxon>
        <taxon>Pseudomonadati</taxon>
        <taxon>Bacteroidota</taxon>
        <taxon>Sphingobacteriia</taxon>
        <taxon>Sphingobacteriales</taxon>
        <taxon>Sphingobacteriaceae</taxon>
        <taxon>Sphingobacterium</taxon>
    </lineage>
</organism>
<dbReference type="RefSeq" id="WP_116774049.1">
    <property type="nucleotide sequence ID" value="NZ_QDKG01000001.1"/>
</dbReference>
<proteinExistence type="predicted"/>
<comment type="caution">
    <text evidence="1">The sequence shown here is derived from an EMBL/GenBank/DDBJ whole genome shotgun (WGS) entry which is preliminary data.</text>
</comment>
<dbReference type="Pfam" id="PF02566">
    <property type="entry name" value="OsmC"/>
    <property type="match status" value="1"/>
</dbReference>
<sequence length="133" mass="14842">MSVIKTTYIGDLQTKIEHVQSGSYVTTDADARKVKNSFSSNELFVGTVAACILTVMEATAQQYHFSIGRAEALASRTMRNNPKTIDKIEINIYIDNSGLSQEQKDILAHAAYNCPVVLSLHDAIEKIFVFHYR</sequence>
<dbReference type="InterPro" id="IPR015946">
    <property type="entry name" value="KH_dom-like_a/b"/>
</dbReference>
<evidence type="ECO:0000313" key="2">
    <source>
        <dbReference type="Proteomes" id="UP000245627"/>
    </source>
</evidence>
<dbReference type="SUPFAM" id="SSF82784">
    <property type="entry name" value="OsmC-like"/>
    <property type="match status" value="1"/>
</dbReference>
<dbReference type="InterPro" id="IPR003718">
    <property type="entry name" value="OsmC/Ohr_fam"/>
</dbReference>
<dbReference type="AlphaFoldDB" id="A0A2T8HL98"/>
<accession>A0A2T8HL98</accession>
<evidence type="ECO:0000313" key="1">
    <source>
        <dbReference type="EMBL" id="PVH26196.1"/>
    </source>
</evidence>
<dbReference type="OrthoDB" id="290036at2"/>
<dbReference type="Proteomes" id="UP000245627">
    <property type="component" value="Unassembled WGS sequence"/>
</dbReference>
<keyword evidence="2" id="KW-1185">Reference proteome</keyword>
<name>A0A2T8HL98_9SPHI</name>
<dbReference type="EMBL" id="QDKG01000001">
    <property type="protein sequence ID" value="PVH26196.1"/>
    <property type="molecule type" value="Genomic_DNA"/>
</dbReference>
<evidence type="ECO:0008006" key="3">
    <source>
        <dbReference type="Google" id="ProtNLM"/>
    </source>
</evidence>
<reference evidence="1 2" key="1">
    <citation type="submission" date="2018-04" db="EMBL/GenBank/DDBJ databases">
        <title>Sphingobacterium cortibacter sp. nov.</title>
        <authorList>
            <person name="Li Y."/>
        </authorList>
    </citation>
    <scope>NUCLEOTIDE SEQUENCE [LARGE SCALE GENOMIC DNA]</scope>
    <source>
        <strain evidence="1 2">2c-3</strain>
    </source>
</reference>
<protein>
    <recommendedName>
        <fullName evidence="3">Osmotically inducible protein OsmC</fullName>
    </recommendedName>
</protein>
<dbReference type="Gene3D" id="3.30.300.20">
    <property type="match status" value="1"/>
</dbReference>